<gene>
    <name evidence="2" type="ORF">DPX16_9219</name>
</gene>
<organism evidence="2 3">
    <name type="scientific">Anabarilius grahami</name>
    <name type="common">Kanglang fish</name>
    <name type="synonym">Barilius grahami</name>
    <dbReference type="NCBI Taxonomy" id="495550"/>
    <lineage>
        <taxon>Eukaryota</taxon>
        <taxon>Metazoa</taxon>
        <taxon>Chordata</taxon>
        <taxon>Craniata</taxon>
        <taxon>Vertebrata</taxon>
        <taxon>Euteleostomi</taxon>
        <taxon>Actinopterygii</taxon>
        <taxon>Neopterygii</taxon>
        <taxon>Teleostei</taxon>
        <taxon>Ostariophysi</taxon>
        <taxon>Cypriniformes</taxon>
        <taxon>Xenocyprididae</taxon>
        <taxon>Xenocypridinae</taxon>
        <taxon>Xenocypridinae incertae sedis</taxon>
        <taxon>Anabarilius</taxon>
    </lineage>
</organism>
<protein>
    <submittedName>
        <fullName evidence="2">Uncharacterized protein</fullName>
    </submittedName>
</protein>
<feature type="signal peptide" evidence="1">
    <location>
        <begin position="1"/>
        <end position="29"/>
    </location>
</feature>
<accession>A0A3N0Y751</accession>
<keyword evidence="1" id="KW-0732">Signal</keyword>
<comment type="caution">
    <text evidence="2">The sequence shown here is derived from an EMBL/GenBank/DDBJ whole genome shotgun (WGS) entry which is preliminary data.</text>
</comment>
<evidence type="ECO:0000256" key="1">
    <source>
        <dbReference type="SAM" id="SignalP"/>
    </source>
</evidence>
<reference evidence="2 3" key="1">
    <citation type="submission" date="2018-10" db="EMBL/GenBank/DDBJ databases">
        <title>Genome assembly for a Yunnan-Guizhou Plateau 3E fish, Anabarilius grahami (Regan), and its evolutionary and genetic applications.</title>
        <authorList>
            <person name="Jiang W."/>
        </authorList>
    </citation>
    <scope>NUCLEOTIDE SEQUENCE [LARGE SCALE GENOMIC DNA]</scope>
    <source>
        <strain evidence="2">AG-KIZ</strain>
        <tissue evidence="2">Muscle</tissue>
    </source>
</reference>
<keyword evidence="3" id="KW-1185">Reference proteome</keyword>
<name>A0A3N0Y751_ANAGA</name>
<proteinExistence type="predicted"/>
<feature type="chain" id="PRO_5018010315" evidence="1">
    <location>
        <begin position="30"/>
        <end position="120"/>
    </location>
</feature>
<evidence type="ECO:0000313" key="2">
    <source>
        <dbReference type="EMBL" id="ROL41628.1"/>
    </source>
</evidence>
<dbReference type="EMBL" id="RJVU01051519">
    <property type="protein sequence ID" value="ROL41628.1"/>
    <property type="molecule type" value="Genomic_DNA"/>
</dbReference>
<sequence length="120" mass="13064">MLRGSSEQRCVALQHAINLLLLLSGIIRSLNGPTGAARHKPIGYMSMRAHWAGHDNKPSLDTHSGSDRGSGRITGEIRECCPSRVLLLEDENFILSPSHPQSLLGEDIIPSLLLSFCLPL</sequence>
<evidence type="ECO:0000313" key="3">
    <source>
        <dbReference type="Proteomes" id="UP000281406"/>
    </source>
</evidence>
<dbReference type="Proteomes" id="UP000281406">
    <property type="component" value="Unassembled WGS sequence"/>
</dbReference>
<dbReference type="AlphaFoldDB" id="A0A3N0Y751"/>